<feature type="transmembrane region" description="Helical" evidence="1">
    <location>
        <begin position="27"/>
        <end position="44"/>
    </location>
</feature>
<keyword evidence="3" id="KW-0808">Transferase</keyword>
<dbReference type="EMBL" id="PYGD01000014">
    <property type="protein sequence ID" value="PSK88866.1"/>
    <property type="molecule type" value="Genomic_DNA"/>
</dbReference>
<name>A0A2P8CV83_9BACT</name>
<keyword evidence="1" id="KW-0472">Membrane</keyword>
<feature type="transmembrane region" description="Helical" evidence="1">
    <location>
        <begin position="64"/>
        <end position="92"/>
    </location>
</feature>
<evidence type="ECO:0000313" key="3">
    <source>
        <dbReference type="EMBL" id="PSK88866.1"/>
    </source>
</evidence>
<dbReference type="RefSeq" id="WP_106525225.1">
    <property type="nucleotide sequence ID" value="NZ_PYGD01000014.1"/>
</dbReference>
<evidence type="ECO:0000259" key="2">
    <source>
        <dbReference type="Pfam" id="PF06580"/>
    </source>
</evidence>
<dbReference type="PANTHER" id="PTHR34220">
    <property type="entry name" value="SENSOR HISTIDINE KINASE YPDA"/>
    <property type="match status" value="1"/>
</dbReference>
<evidence type="ECO:0000313" key="4">
    <source>
        <dbReference type="Proteomes" id="UP000240572"/>
    </source>
</evidence>
<sequence length="381" mass="43707">MRIFRISEAFKQELRQQRKTIFGNKRYWFHIVLWVLVLFFALIQNQDFQKGLRIGMKVNNKRVALDPVSITTTLTLAAITAALMVYGLLLFVIPLARVRRQKRVLWLGLIANGVLFVVTMGVVGIIAGYTAQRNQETASGIMVNLSIMATVSVIIPAYFFAFYYFIDLYDQQRNLTRFQQVFTDKLQAETNFLKTQINPHFLFNTLNNIYSLALRQSDDAPVIARQLKELTQYMLHDCMQDMVPLAGEVNFLKNYVSLEQLRNKQDDVDIQLHVDGDTGDKEIAPLLLVNFIENAFKHGVKSGISHAFVKISLLIMDETLSMEITNSRPSVQETPGLAVKEAGGIGIRNVRRRLEILYPGRHRLRINQSRQEYTVHLNIEL</sequence>
<keyword evidence="4" id="KW-1185">Reference proteome</keyword>
<accession>A0A2P8CV83</accession>
<reference evidence="3 4" key="1">
    <citation type="submission" date="2018-03" db="EMBL/GenBank/DDBJ databases">
        <title>Genomic Encyclopedia of Type Strains, Phase III (KMG-III): the genomes of soil and plant-associated and newly described type strains.</title>
        <authorList>
            <person name="Whitman W."/>
        </authorList>
    </citation>
    <scope>NUCLEOTIDE SEQUENCE [LARGE SCALE GENOMIC DNA]</scope>
    <source>
        <strain evidence="3 4">CGMCC 1.12700</strain>
    </source>
</reference>
<organism evidence="3 4">
    <name type="scientific">Taibaiella chishuiensis</name>
    <dbReference type="NCBI Taxonomy" id="1434707"/>
    <lineage>
        <taxon>Bacteria</taxon>
        <taxon>Pseudomonadati</taxon>
        <taxon>Bacteroidota</taxon>
        <taxon>Chitinophagia</taxon>
        <taxon>Chitinophagales</taxon>
        <taxon>Chitinophagaceae</taxon>
        <taxon>Taibaiella</taxon>
    </lineage>
</organism>
<keyword evidence="1" id="KW-0812">Transmembrane</keyword>
<dbReference type="Gene3D" id="3.30.565.10">
    <property type="entry name" value="Histidine kinase-like ATPase, C-terminal domain"/>
    <property type="match status" value="1"/>
</dbReference>
<gene>
    <name evidence="3" type="ORF">B0I18_11478</name>
</gene>
<proteinExistence type="predicted"/>
<dbReference type="PANTHER" id="PTHR34220:SF7">
    <property type="entry name" value="SENSOR HISTIDINE KINASE YPDA"/>
    <property type="match status" value="1"/>
</dbReference>
<feature type="transmembrane region" description="Helical" evidence="1">
    <location>
        <begin position="104"/>
        <end position="129"/>
    </location>
</feature>
<comment type="caution">
    <text evidence="3">The sequence shown here is derived from an EMBL/GenBank/DDBJ whole genome shotgun (WGS) entry which is preliminary data.</text>
</comment>
<dbReference type="Pfam" id="PF06580">
    <property type="entry name" value="His_kinase"/>
    <property type="match status" value="1"/>
</dbReference>
<dbReference type="InterPro" id="IPR050640">
    <property type="entry name" value="Bact_2-comp_sensor_kinase"/>
</dbReference>
<dbReference type="GO" id="GO:0000155">
    <property type="term" value="F:phosphorelay sensor kinase activity"/>
    <property type="evidence" value="ECO:0007669"/>
    <property type="project" value="InterPro"/>
</dbReference>
<dbReference type="SUPFAM" id="SSF55874">
    <property type="entry name" value="ATPase domain of HSP90 chaperone/DNA topoisomerase II/histidine kinase"/>
    <property type="match status" value="1"/>
</dbReference>
<keyword evidence="1" id="KW-1133">Transmembrane helix</keyword>
<dbReference type="OrthoDB" id="9792992at2"/>
<protein>
    <submittedName>
        <fullName evidence="3">Histidine kinase</fullName>
    </submittedName>
</protein>
<dbReference type="InterPro" id="IPR036890">
    <property type="entry name" value="HATPase_C_sf"/>
</dbReference>
<evidence type="ECO:0000256" key="1">
    <source>
        <dbReference type="SAM" id="Phobius"/>
    </source>
</evidence>
<dbReference type="Proteomes" id="UP000240572">
    <property type="component" value="Unassembled WGS sequence"/>
</dbReference>
<dbReference type="AlphaFoldDB" id="A0A2P8CV83"/>
<dbReference type="GO" id="GO:0016020">
    <property type="term" value="C:membrane"/>
    <property type="evidence" value="ECO:0007669"/>
    <property type="project" value="InterPro"/>
</dbReference>
<feature type="transmembrane region" description="Helical" evidence="1">
    <location>
        <begin position="141"/>
        <end position="166"/>
    </location>
</feature>
<dbReference type="InterPro" id="IPR010559">
    <property type="entry name" value="Sig_transdc_His_kin_internal"/>
</dbReference>
<feature type="domain" description="Signal transduction histidine kinase internal region" evidence="2">
    <location>
        <begin position="188"/>
        <end position="264"/>
    </location>
</feature>
<keyword evidence="3" id="KW-0418">Kinase</keyword>